<organism evidence="1 2">
    <name type="scientific">Amycolatopsis thermalba</name>
    <dbReference type="NCBI Taxonomy" id="944492"/>
    <lineage>
        <taxon>Bacteria</taxon>
        <taxon>Bacillati</taxon>
        <taxon>Actinomycetota</taxon>
        <taxon>Actinomycetes</taxon>
        <taxon>Pseudonocardiales</taxon>
        <taxon>Pseudonocardiaceae</taxon>
        <taxon>Amycolatopsis</taxon>
    </lineage>
</organism>
<protein>
    <recommendedName>
        <fullName evidence="3">TetR family transcriptional regulator</fullName>
    </recommendedName>
</protein>
<reference evidence="1" key="1">
    <citation type="submission" date="2022-01" db="EMBL/GenBank/DDBJ databases">
        <title>PSI-footprinting approach for the identification of protein synthesis inhibitor producers.</title>
        <authorList>
            <person name="Handel F."/>
            <person name="Kulik A."/>
            <person name="Wex K.W."/>
            <person name="Berscheid A."/>
            <person name="Saur J.S."/>
            <person name="Winkler A."/>
            <person name="Wibberg D."/>
            <person name="Kalinowski J."/>
            <person name="Broetz-Oesterhelt H."/>
            <person name="Mast Y."/>
        </authorList>
    </citation>
    <scope>NUCLEOTIDE SEQUENCE</scope>
    <source>
        <strain evidence="1">KNN 49.3e</strain>
    </source>
</reference>
<keyword evidence="2" id="KW-1185">Reference proteome</keyword>
<proteinExistence type="predicted"/>
<dbReference type="SUPFAM" id="SSF48498">
    <property type="entry name" value="Tetracyclin repressor-like, C-terminal domain"/>
    <property type="match status" value="1"/>
</dbReference>
<gene>
    <name evidence="1" type="ORF">L1857_35040</name>
</gene>
<dbReference type="Proteomes" id="UP000830158">
    <property type="component" value="Chromosome"/>
</dbReference>
<accession>A0ABY4P5V0</accession>
<evidence type="ECO:0000313" key="2">
    <source>
        <dbReference type="Proteomes" id="UP000830158"/>
    </source>
</evidence>
<dbReference type="InterPro" id="IPR036271">
    <property type="entry name" value="Tet_transcr_reg_TetR-rel_C_sf"/>
</dbReference>
<dbReference type="Gene3D" id="1.10.357.10">
    <property type="entry name" value="Tetracycline Repressor, domain 2"/>
    <property type="match status" value="1"/>
</dbReference>
<evidence type="ECO:0008006" key="3">
    <source>
        <dbReference type="Google" id="ProtNLM"/>
    </source>
</evidence>
<name>A0ABY4P5V0_9PSEU</name>
<dbReference type="RefSeq" id="WP_205413204.1">
    <property type="nucleotide sequence ID" value="NZ_CP091196.1"/>
</dbReference>
<sequence length="66" mass="6980">MDGFEARLREAQRAGELPAQASPRALAEYFTTVLQGLSQRAQDGATAPQLAAVAELALAAWPAAQR</sequence>
<dbReference type="EMBL" id="CP091196">
    <property type="protein sequence ID" value="UQS27648.1"/>
    <property type="molecule type" value="Genomic_DNA"/>
</dbReference>
<evidence type="ECO:0000313" key="1">
    <source>
        <dbReference type="EMBL" id="UQS27648.1"/>
    </source>
</evidence>